<keyword evidence="2" id="KW-0238">DNA-binding</keyword>
<dbReference type="InterPro" id="IPR050707">
    <property type="entry name" value="HTH_MetabolicPath_Reg"/>
</dbReference>
<name>A0A9X1LTQ0_9MICO</name>
<dbReference type="GO" id="GO:0045892">
    <property type="term" value="P:negative regulation of DNA-templated transcription"/>
    <property type="evidence" value="ECO:0007669"/>
    <property type="project" value="TreeGrafter"/>
</dbReference>
<evidence type="ECO:0000256" key="3">
    <source>
        <dbReference type="ARBA" id="ARBA00023163"/>
    </source>
</evidence>
<keyword evidence="1" id="KW-0805">Transcription regulation</keyword>
<dbReference type="Proteomes" id="UP001139354">
    <property type="component" value="Unassembled WGS sequence"/>
</dbReference>
<feature type="domain" description="IclR-ED" evidence="4">
    <location>
        <begin position="65"/>
        <end position="246"/>
    </location>
</feature>
<dbReference type="InterPro" id="IPR036390">
    <property type="entry name" value="WH_DNA-bd_sf"/>
</dbReference>
<dbReference type="SMART" id="SM00346">
    <property type="entry name" value="HTH_ICLR"/>
    <property type="match status" value="1"/>
</dbReference>
<dbReference type="GO" id="GO:0003677">
    <property type="term" value="F:DNA binding"/>
    <property type="evidence" value="ECO:0007669"/>
    <property type="project" value="UniProtKB-KW"/>
</dbReference>
<dbReference type="EMBL" id="JAGTTN010000001">
    <property type="protein sequence ID" value="MCC2031536.1"/>
    <property type="molecule type" value="Genomic_DNA"/>
</dbReference>
<evidence type="ECO:0000256" key="1">
    <source>
        <dbReference type="ARBA" id="ARBA00023015"/>
    </source>
</evidence>
<keyword evidence="3" id="KW-0804">Transcription</keyword>
<dbReference type="SUPFAM" id="SSF46785">
    <property type="entry name" value="Winged helix' DNA-binding domain"/>
    <property type="match status" value="1"/>
</dbReference>
<dbReference type="SUPFAM" id="SSF55781">
    <property type="entry name" value="GAF domain-like"/>
    <property type="match status" value="1"/>
</dbReference>
<dbReference type="PROSITE" id="PS51078">
    <property type="entry name" value="ICLR_ED"/>
    <property type="match status" value="1"/>
</dbReference>
<dbReference type="InterPro" id="IPR029016">
    <property type="entry name" value="GAF-like_dom_sf"/>
</dbReference>
<dbReference type="AlphaFoldDB" id="A0A9X1LTQ0"/>
<reference evidence="5" key="1">
    <citation type="submission" date="2021-04" db="EMBL/GenBank/DDBJ databases">
        <title>Microbacterium tenobrionis sp. nov. and Microbacterium allomyrinae sp. nov., isolated from larvae of Tenobrio molitor and Allomyrina dichotoma, respectively.</title>
        <authorList>
            <person name="Lee S.D."/>
        </authorList>
    </citation>
    <scope>NUCLEOTIDE SEQUENCE</scope>
    <source>
        <strain evidence="5">BWT-G7</strain>
    </source>
</reference>
<proteinExistence type="predicted"/>
<organism evidence="5 6">
    <name type="scientific">Microbacterium allomyrinae</name>
    <dbReference type="NCBI Taxonomy" id="2830666"/>
    <lineage>
        <taxon>Bacteria</taxon>
        <taxon>Bacillati</taxon>
        <taxon>Actinomycetota</taxon>
        <taxon>Actinomycetes</taxon>
        <taxon>Micrococcales</taxon>
        <taxon>Microbacteriaceae</taxon>
        <taxon>Microbacterium</taxon>
    </lineage>
</organism>
<evidence type="ECO:0000313" key="6">
    <source>
        <dbReference type="Proteomes" id="UP001139354"/>
    </source>
</evidence>
<dbReference type="RefSeq" id="WP_229383415.1">
    <property type="nucleotide sequence ID" value="NZ_JAGTTN010000001.1"/>
</dbReference>
<dbReference type="PANTHER" id="PTHR30136">
    <property type="entry name" value="HELIX-TURN-HELIX TRANSCRIPTIONAL REGULATOR, ICLR FAMILY"/>
    <property type="match status" value="1"/>
</dbReference>
<accession>A0A9X1LTQ0</accession>
<dbReference type="Pfam" id="PF01614">
    <property type="entry name" value="IclR_C"/>
    <property type="match status" value="1"/>
</dbReference>
<evidence type="ECO:0000256" key="2">
    <source>
        <dbReference type="ARBA" id="ARBA00023125"/>
    </source>
</evidence>
<comment type="caution">
    <text evidence="5">The sequence shown here is derived from an EMBL/GenBank/DDBJ whole genome shotgun (WGS) entry which is preliminary data.</text>
</comment>
<keyword evidence="6" id="KW-1185">Reference proteome</keyword>
<evidence type="ECO:0000313" key="5">
    <source>
        <dbReference type="EMBL" id="MCC2031536.1"/>
    </source>
</evidence>
<evidence type="ECO:0000259" key="4">
    <source>
        <dbReference type="PROSITE" id="PS51078"/>
    </source>
</evidence>
<dbReference type="InterPro" id="IPR014757">
    <property type="entry name" value="Tscrpt_reg_IclR_C"/>
</dbReference>
<dbReference type="Gene3D" id="1.10.10.10">
    <property type="entry name" value="Winged helix-like DNA-binding domain superfamily/Winged helix DNA-binding domain"/>
    <property type="match status" value="1"/>
</dbReference>
<dbReference type="PANTHER" id="PTHR30136:SF35">
    <property type="entry name" value="HTH-TYPE TRANSCRIPTIONAL REGULATOR RV1719"/>
    <property type="match status" value="1"/>
</dbReference>
<dbReference type="Gene3D" id="3.30.450.40">
    <property type="match status" value="1"/>
</dbReference>
<protein>
    <submittedName>
        <fullName evidence="5">IclR family transcriptional regulator</fullName>
    </submittedName>
</protein>
<dbReference type="Pfam" id="PF09339">
    <property type="entry name" value="HTH_IclR"/>
    <property type="match status" value="1"/>
</dbReference>
<sequence>MKPIKVLVNADDVIGLLSTQGPLTPAEIAERVQIPRPSVYRLLDGLNAIGLTEPLPDSRTQLSLRWLHLADRARASMREWRDAHGVLVDLVDRTGQTAYLSVLRKDEAVCMDWEQGRGIGVLVLKPGRTLPLNAGAAGRTLLAFSADIDAYLENSDRRRFTTKTLVDDAELRADAAATRARGFAISDEDVTDGIGAVGIPVRSGSGAVIGALSLAGLADDITAERDRLVAELRRSADQLERNVADA</sequence>
<dbReference type="InterPro" id="IPR036388">
    <property type="entry name" value="WH-like_DNA-bd_sf"/>
</dbReference>
<dbReference type="GO" id="GO:0003700">
    <property type="term" value="F:DNA-binding transcription factor activity"/>
    <property type="evidence" value="ECO:0007669"/>
    <property type="project" value="TreeGrafter"/>
</dbReference>
<gene>
    <name evidence="5" type="ORF">KEC57_04985</name>
</gene>
<dbReference type="InterPro" id="IPR005471">
    <property type="entry name" value="Tscrpt_reg_IclR_N"/>
</dbReference>